<dbReference type="InterPro" id="IPR009793">
    <property type="entry name" value="DUF1361"/>
</dbReference>
<dbReference type="EMBL" id="LBPY01000013">
    <property type="protein sequence ID" value="KKP66051.1"/>
    <property type="molecule type" value="Genomic_DNA"/>
</dbReference>
<gene>
    <name evidence="2" type="ORF">UR64_C0013G0010</name>
</gene>
<accession>A0A0G0BR01</accession>
<evidence type="ECO:0000313" key="3">
    <source>
        <dbReference type="Proteomes" id="UP000034952"/>
    </source>
</evidence>
<keyword evidence="1" id="KW-0472">Membrane</keyword>
<feature type="transmembrane region" description="Helical" evidence="1">
    <location>
        <begin position="67"/>
        <end position="88"/>
    </location>
</feature>
<feature type="transmembrane region" description="Helical" evidence="1">
    <location>
        <begin position="15"/>
        <end position="34"/>
    </location>
</feature>
<keyword evidence="1" id="KW-0812">Transmembrane</keyword>
<feature type="transmembrane region" description="Helical" evidence="1">
    <location>
        <begin position="141"/>
        <end position="160"/>
    </location>
</feature>
<organism evidence="2 3">
    <name type="scientific">Candidatus Nomurabacteria bacterium GW2011_GWE1_35_16</name>
    <dbReference type="NCBI Taxonomy" id="1618761"/>
    <lineage>
        <taxon>Bacteria</taxon>
        <taxon>Candidatus Nomuraibacteriota</taxon>
    </lineage>
</organism>
<name>A0A0G0BR01_9BACT</name>
<evidence type="ECO:0000313" key="2">
    <source>
        <dbReference type="EMBL" id="KKP66051.1"/>
    </source>
</evidence>
<comment type="caution">
    <text evidence="2">The sequence shown here is derived from an EMBL/GenBank/DDBJ whole genome shotgun (WGS) entry which is preliminary data.</text>
</comment>
<feature type="transmembrane region" description="Helical" evidence="1">
    <location>
        <begin position="108"/>
        <end position="129"/>
    </location>
</feature>
<dbReference type="Pfam" id="PF07099">
    <property type="entry name" value="DUF1361"/>
    <property type="match status" value="1"/>
</dbReference>
<evidence type="ECO:0000256" key="1">
    <source>
        <dbReference type="SAM" id="Phobius"/>
    </source>
</evidence>
<feature type="transmembrane region" description="Helical" evidence="1">
    <location>
        <begin position="194"/>
        <end position="212"/>
    </location>
</feature>
<sequence>MYIMGINKIKIPKQIASLLILAVVLNIVRMFLFHTTSSLYMFWNIFLAFVPFFISSILYLHTTKENIIKPFFIIGFVLWLLFLPNAPYVMTDFIHLGRVKTIPVMYDIFFFFSSAYVSLLMGLYSLRHMEKIILLKFSRRVVNIVIPIIILFASFGMYLGRFLRFNSWDLFTSHTSLLSTIWDIFTKSNNYINVYSYTVLFFFFIYIAYVSFRSGDKNS</sequence>
<keyword evidence="1" id="KW-1133">Transmembrane helix</keyword>
<dbReference type="Proteomes" id="UP000034952">
    <property type="component" value="Unassembled WGS sequence"/>
</dbReference>
<feature type="transmembrane region" description="Helical" evidence="1">
    <location>
        <begin position="40"/>
        <end position="60"/>
    </location>
</feature>
<reference evidence="2 3" key="1">
    <citation type="journal article" date="2015" name="Nature">
        <title>rRNA introns, odd ribosomes, and small enigmatic genomes across a large radiation of phyla.</title>
        <authorList>
            <person name="Brown C.T."/>
            <person name="Hug L.A."/>
            <person name="Thomas B.C."/>
            <person name="Sharon I."/>
            <person name="Castelle C.J."/>
            <person name="Singh A."/>
            <person name="Wilkins M.J."/>
            <person name="Williams K.H."/>
            <person name="Banfield J.F."/>
        </authorList>
    </citation>
    <scope>NUCLEOTIDE SEQUENCE [LARGE SCALE GENOMIC DNA]</scope>
</reference>
<dbReference type="PATRIC" id="fig|1618761.3.peg.603"/>
<proteinExistence type="predicted"/>
<evidence type="ECO:0008006" key="4">
    <source>
        <dbReference type="Google" id="ProtNLM"/>
    </source>
</evidence>
<protein>
    <recommendedName>
        <fullName evidence="4">DUF1361 domain-containing protein</fullName>
    </recommendedName>
</protein>
<dbReference type="AlphaFoldDB" id="A0A0G0BR01"/>